<evidence type="ECO:0000256" key="4">
    <source>
        <dbReference type="ARBA" id="ARBA00023204"/>
    </source>
</evidence>
<feature type="domain" description="DNA ligase OB-like" evidence="5">
    <location>
        <begin position="212"/>
        <end position="277"/>
    </location>
</feature>
<dbReference type="Gene3D" id="3.30.1490.70">
    <property type="match status" value="1"/>
</dbReference>
<organism evidence="6">
    <name type="scientific">Pseudoalteromonas translucida KMM 520</name>
    <dbReference type="NCBI Taxonomy" id="1315283"/>
    <lineage>
        <taxon>Bacteria</taxon>
        <taxon>Pseudomonadati</taxon>
        <taxon>Pseudomonadota</taxon>
        <taxon>Gammaproteobacteria</taxon>
        <taxon>Alteromonadales</taxon>
        <taxon>Pseudoalteromonadaceae</taxon>
        <taxon>Pseudoalteromonas</taxon>
    </lineage>
</organism>
<dbReference type="NCBIfam" id="NF006592">
    <property type="entry name" value="PRK09125.1"/>
    <property type="match status" value="1"/>
</dbReference>
<dbReference type="Gene3D" id="3.30.470.30">
    <property type="entry name" value="DNA ligase/mRNA capping enzyme"/>
    <property type="match status" value="1"/>
</dbReference>
<proteinExistence type="predicted"/>
<evidence type="ECO:0000256" key="3">
    <source>
        <dbReference type="ARBA" id="ARBA00022763"/>
    </source>
</evidence>
<dbReference type="AlphaFoldDB" id="A0A0U2X188"/>
<gene>
    <name evidence="6" type="primary">lig</name>
    <name evidence="6" type="ORF">PTRA_a2633</name>
</gene>
<evidence type="ECO:0000313" key="7">
    <source>
        <dbReference type="Proteomes" id="UP000065261"/>
    </source>
</evidence>
<dbReference type="Pfam" id="PF14743">
    <property type="entry name" value="DNA_ligase_OB_2"/>
    <property type="match status" value="1"/>
</dbReference>
<dbReference type="EMBL" id="CP011034">
    <property type="protein sequence ID" value="ALS33705.1"/>
    <property type="molecule type" value="Genomic_DNA"/>
</dbReference>
<dbReference type="CDD" id="cd08041">
    <property type="entry name" value="OBF_kDNA_ligase_like"/>
    <property type="match status" value="1"/>
</dbReference>
<keyword evidence="2" id="KW-0235">DNA replication</keyword>
<evidence type="ECO:0000259" key="5">
    <source>
        <dbReference type="Pfam" id="PF14743"/>
    </source>
</evidence>
<dbReference type="PANTHER" id="PTHR47810">
    <property type="entry name" value="DNA LIGASE"/>
    <property type="match status" value="1"/>
</dbReference>
<dbReference type="PANTHER" id="PTHR47810:SF1">
    <property type="entry name" value="DNA LIGASE B"/>
    <property type="match status" value="1"/>
</dbReference>
<dbReference type="InterPro" id="IPR050326">
    <property type="entry name" value="NAD_dep_DNA_ligaseB"/>
</dbReference>
<dbReference type="KEGG" id="ptn:PTRA_a2633"/>
<dbReference type="Proteomes" id="UP000065261">
    <property type="component" value="Chromosome I"/>
</dbReference>
<evidence type="ECO:0000256" key="2">
    <source>
        <dbReference type="ARBA" id="ARBA00022705"/>
    </source>
</evidence>
<keyword evidence="3" id="KW-0227">DNA damage</keyword>
<dbReference type="OrthoDB" id="9782700at2"/>
<dbReference type="InterPro" id="IPR029319">
    <property type="entry name" value="DNA_ligase_OB"/>
</dbReference>
<evidence type="ECO:0000313" key="6">
    <source>
        <dbReference type="EMBL" id="ALS33705.1"/>
    </source>
</evidence>
<name>A0A0U2X188_9GAMM</name>
<dbReference type="GO" id="GO:0016874">
    <property type="term" value="F:ligase activity"/>
    <property type="evidence" value="ECO:0007669"/>
    <property type="project" value="UniProtKB-KW"/>
</dbReference>
<dbReference type="Gene3D" id="2.40.50.140">
    <property type="entry name" value="Nucleic acid-binding proteins"/>
    <property type="match status" value="1"/>
</dbReference>
<keyword evidence="4" id="KW-0234">DNA repair</keyword>
<dbReference type="PATRIC" id="fig|1315283.4.peg.2295"/>
<reference evidence="6 7" key="1">
    <citation type="submission" date="2015-03" db="EMBL/GenBank/DDBJ databases">
        <authorList>
            <person name="Murphy D."/>
        </authorList>
    </citation>
    <scope>NUCLEOTIDE SEQUENCE [LARGE SCALE GENOMIC DNA]</scope>
    <source>
        <strain evidence="6 7">KMM 520</strain>
    </source>
</reference>
<dbReference type="SUPFAM" id="SSF56091">
    <property type="entry name" value="DNA ligase/mRNA capping enzyme, catalytic domain"/>
    <property type="match status" value="1"/>
</dbReference>
<sequence length="280" mass="31389">MFYIKLITLITAVFFSSIVSATLPKVLLAKVYDETKHSDVSNYLVSEKFDGVRAIWSGEQFVTRQGNIINAPEWFTAPLPKVWLDGELWTKHQHFAVLSGIVRTKIPNNHDWQSITYQVFDMPDANVPFSQRYNNYSRLVTGLNSPHIKAVKQHQFINNQLLTDYFKNITAQGGEGVMLHLASAKHADGRSDALLKLKPYLDAEAVVIAYLPGKGKYQGMLGSLRVKTPQGQLFSIGTGFSDAERESPPALGSTITYRFHGLTKNGLPRFASFLRVRESP</sequence>
<protein>
    <submittedName>
        <fullName evidence="6">DNA ligase (ATP)</fullName>
    </submittedName>
</protein>
<dbReference type="RefSeq" id="WP_058373872.1">
    <property type="nucleotide sequence ID" value="NZ_CP011034.1"/>
</dbReference>
<dbReference type="GO" id="GO:0006281">
    <property type="term" value="P:DNA repair"/>
    <property type="evidence" value="ECO:0007669"/>
    <property type="project" value="UniProtKB-KW"/>
</dbReference>
<dbReference type="GO" id="GO:0006260">
    <property type="term" value="P:DNA replication"/>
    <property type="evidence" value="ECO:0007669"/>
    <property type="project" value="UniProtKB-KW"/>
</dbReference>
<dbReference type="SUPFAM" id="SSF50249">
    <property type="entry name" value="Nucleic acid-binding proteins"/>
    <property type="match status" value="1"/>
</dbReference>
<accession>A0A0U2X188</accession>
<evidence type="ECO:0000256" key="1">
    <source>
        <dbReference type="ARBA" id="ARBA00022598"/>
    </source>
</evidence>
<keyword evidence="1 6" id="KW-0436">Ligase</keyword>
<dbReference type="InterPro" id="IPR012340">
    <property type="entry name" value="NA-bd_OB-fold"/>
</dbReference>
<dbReference type="CDD" id="cd07896">
    <property type="entry name" value="Adenylation_kDNA_ligase_like"/>
    <property type="match status" value="1"/>
</dbReference>